<dbReference type="AlphaFoldDB" id="A0A645FCW9"/>
<comment type="caution">
    <text evidence="2">The sequence shown here is derived from an EMBL/GenBank/DDBJ whole genome shotgun (WGS) entry which is preliminary data.</text>
</comment>
<organism evidence="2">
    <name type="scientific">bioreactor metagenome</name>
    <dbReference type="NCBI Taxonomy" id="1076179"/>
    <lineage>
        <taxon>unclassified sequences</taxon>
        <taxon>metagenomes</taxon>
        <taxon>ecological metagenomes</taxon>
    </lineage>
</organism>
<sequence>MRDLLQGITTAKVIDDHEVDLLKPVPSSTITALPKIPGNDLDPNGQGSSGYRKDKTDNREEITGGDDAGNVEGNVEVHWPLGPDGGA</sequence>
<evidence type="ECO:0000313" key="2">
    <source>
        <dbReference type="EMBL" id="MPN11209.1"/>
    </source>
</evidence>
<gene>
    <name evidence="2" type="ORF">SDC9_158510</name>
</gene>
<name>A0A645FCW9_9ZZZZ</name>
<proteinExistence type="predicted"/>
<feature type="region of interest" description="Disordered" evidence="1">
    <location>
        <begin position="29"/>
        <end position="87"/>
    </location>
</feature>
<evidence type="ECO:0000256" key="1">
    <source>
        <dbReference type="SAM" id="MobiDB-lite"/>
    </source>
</evidence>
<feature type="compositionally biased region" description="Basic and acidic residues" evidence="1">
    <location>
        <begin position="51"/>
        <end position="62"/>
    </location>
</feature>
<reference evidence="2" key="1">
    <citation type="submission" date="2019-08" db="EMBL/GenBank/DDBJ databases">
        <authorList>
            <person name="Kucharzyk K."/>
            <person name="Murdoch R.W."/>
            <person name="Higgins S."/>
            <person name="Loffler F."/>
        </authorList>
    </citation>
    <scope>NUCLEOTIDE SEQUENCE</scope>
</reference>
<dbReference type="EMBL" id="VSSQ01057407">
    <property type="protein sequence ID" value="MPN11209.1"/>
    <property type="molecule type" value="Genomic_DNA"/>
</dbReference>
<protein>
    <submittedName>
        <fullName evidence="2">Uncharacterized protein</fullName>
    </submittedName>
</protein>
<accession>A0A645FCW9</accession>